<accession>A0ABZ2ES19</accession>
<keyword evidence="2" id="KW-1185">Reference proteome</keyword>
<dbReference type="EMBL" id="CP117523">
    <property type="protein sequence ID" value="WWD82443.1"/>
    <property type="molecule type" value="Genomic_DNA"/>
</dbReference>
<dbReference type="RefSeq" id="WP_018592803.1">
    <property type="nucleotide sequence ID" value="NZ_AUUB01000015.1"/>
</dbReference>
<protein>
    <submittedName>
        <fullName evidence="1">Uncharacterized protein</fullName>
    </submittedName>
</protein>
<name>A0ABZ2ES19_9FIRM</name>
<organism evidence="1 2">
    <name type="scientific">Terrisporobacter glycolicus ATCC 14880 = DSM 1288</name>
    <dbReference type="NCBI Taxonomy" id="1121315"/>
    <lineage>
        <taxon>Bacteria</taxon>
        <taxon>Bacillati</taxon>
        <taxon>Bacillota</taxon>
        <taxon>Clostridia</taxon>
        <taxon>Peptostreptococcales</taxon>
        <taxon>Peptostreptococcaceae</taxon>
        <taxon>Terrisporobacter</taxon>
    </lineage>
</organism>
<proteinExistence type="predicted"/>
<reference evidence="1 2" key="1">
    <citation type="journal article" date="2023" name="PLoS ONE">
        <title>Genome-based metabolic and phylogenomic analysis of three Terrisporobacter species.</title>
        <authorList>
            <person name="Boer T."/>
            <person name="Bengelsdorf F.R."/>
            <person name="Bomeke M."/>
            <person name="Daniel R."/>
            <person name="Poehlein A."/>
        </authorList>
    </citation>
    <scope>NUCLEOTIDE SEQUENCE [LARGE SCALE GENOMIC DNA]</scope>
    <source>
        <strain evidence="1 2">DSM 1288</strain>
    </source>
</reference>
<evidence type="ECO:0000313" key="2">
    <source>
        <dbReference type="Proteomes" id="UP001348492"/>
    </source>
</evidence>
<evidence type="ECO:0000313" key="1">
    <source>
        <dbReference type="EMBL" id="WWD82443.1"/>
    </source>
</evidence>
<gene>
    <name evidence="1" type="ORF">TEGL_08300</name>
</gene>
<sequence length="596" mass="69223">MINLVCIKKIHALPQGVDKVEIGNWTKTREINEIKEDEKKLNSEDFKNIRNINFDDTLNPLEIFTNLYTSGDKSMRTVNTVNSFKLEDESRIKGNKVLRTRVRTFEPIYSFNYNTIQTWLESSVSPIWKDGNLESKIITWPCYVEVLKYELTGEAPIEWRMIEGEFKLNKEQLELIKSKKVQPVIGIESKENCHLILPFCDLLNVFINGEITDINYRATSESYKYKIDKTIGNYNLTNTSEHSKYCNKEEDNILSQHTRNRHIDCNILKPTTSDNYYKMIGDISQYIKPGVSDYKISLLIGQLGRMGQDVLNYNGGTSKISLFLIENPKFKVKIKPYLLDEHNEKEYIDLDYKFSYSEKVLFDVEVINESSAYDYSNLDLRMDLIKEIKEGGTKVSDVLQINKNDAKYKGISIKNSVSLYLNDEKTPCSITKLSKLNKGDKLTISSDKFVYNVTEYNALKEKIDYDCIFQLNYLNNHIFYKYTNTSRLQVKPLKGRLTVRVNGNKEDYFYLKLDGETNSSNIKVKSNKSYTICNLDYDKTYELSLINSSSYKPIKSQNFVLKNAPGYNTKSIIINTNAKSNNYFTQRKIDEIIINR</sequence>
<dbReference type="Proteomes" id="UP001348492">
    <property type="component" value="Chromosome"/>
</dbReference>